<organism evidence="1 2">
    <name type="scientific">Avena sativa</name>
    <name type="common">Oat</name>
    <dbReference type="NCBI Taxonomy" id="4498"/>
    <lineage>
        <taxon>Eukaryota</taxon>
        <taxon>Viridiplantae</taxon>
        <taxon>Streptophyta</taxon>
        <taxon>Embryophyta</taxon>
        <taxon>Tracheophyta</taxon>
        <taxon>Spermatophyta</taxon>
        <taxon>Magnoliopsida</taxon>
        <taxon>Liliopsida</taxon>
        <taxon>Poales</taxon>
        <taxon>Poaceae</taxon>
        <taxon>BOP clade</taxon>
        <taxon>Pooideae</taxon>
        <taxon>Poodae</taxon>
        <taxon>Poeae</taxon>
        <taxon>Poeae Chloroplast Group 1 (Aveneae type)</taxon>
        <taxon>Aveninae</taxon>
        <taxon>Avena</taxon>
    </lineage>
</organism>
<evidence type="ECO:0000313" key="2">
    <source>
        <dbReference type="Proteomes" id="UP001732700"/>
    </source>
</evidence>
<evidence type="ECO:0000313" key="1">
    <source>
        <dbReference type="EnsemblPlants" id="AVESA.00010b.r2.4AG0586380.1.CDS"/>
    </source>
</evidence>
<reference evidence="1" key="1">
    <citation type="submission" date="2021-05" db="EMBL/GenBank/DDBJ databases">
        <authorList>
            <person name="Scholz U."/>
            <person name="Mascher M."/>
            <person name="Fiebig A."/>
        </authorList>
    </citation>
    <scope>NUCLEOTIDE SEQUENCE [LARGE SCALE GENOMIC DNA]</scope>
</reference>
<sequence>MAEFALGLTKTAVKETSVSRVKSAIEEEANLRVRVQEDLVFITGEFEMMQSFLSASGVGERASRHQVVRTWVRQLRDLAFDVEDCVEFIIHLDKATRWDWVRRLASSVMVCTTRPPLPLDLAVAEIKRLKARVEDVSQRNTRYNLMGEDHPPHHYLHHHQHTSSTHSSNGLTGALQVLVDVWKEAGKLTAIGLKKLVDSHVSELQVISLWRAGGGGGDADVGDHAPPNKYTLLLKQAYDDPQICAHFKNRAWVKLSALHPFDPVEFLNNLLTQFTYRHGKAADDDHHNHANSSNSTTSTISELLLQLSQLRYLIVIEQELTTIADWDAIRMYTFPMAKMASGSSSPPTAWVLHLSARGTPTKYPSLNASLRNEDFMPFVQRVVGIAVAWVNSFGS</sequence>
<keyword evidence="2" id="KW-1185">Reference proteome</keyword>
<accession>A0ACD5W9B9</accession>
<proteinExistence type="predicted"/>
<name>A0ACD5W9B9_AVESA</name>
<reference evidence="1" key="2">
    <citation type="submission" date="2025-09" db="UniProtKB">
        <authorList>
            <consortium name="EnsemblPlants"/>
        </authorList>
    </citation>
    <scope>IDENTIFICATION</scope>
</reference>
<dbReference type="Proteomes" id="UP001732700">
    <property type="component" value="Chromosome 4A"/>
</dbReference>
<protein>
    <submittedName>
        <fullName evidence="1">Uncharacterized protein</fullName>
    </submittedName>
</protein>
<dbReference type="EnsemblPlants" id="AVESA.00010b.r2.4AG0586380.1">
    <property type="protein sequence ID" value="AVESA.00010b.r2.4AG0586380.1.CDS"/>
    <property type="gene ID" value="AVESA.00010b.r2.4AG0586380"/>
</dbReference>